<evidence type="ECO:0000259" key="2">
    <source>
        <dbReference type="Pfam" id="PF11716"/>
    </source>
</evidence>
<comment type="caution">
    <text evidence="3">The sequence shown here is derived from an EMBL/GenBank/DDBJ whole genome shotgun (WGS) entry which is preliminary data.</text>
</comment>
<dbReference type="SUPFAM" id="SSF109854">
    <property type="entry name" value="DinB/YfiT-like putative metalloenzymes"/>
    <property type="match status" value="1"/>
</dbReference>
<evidence type="ECO:0000313" key="3">
    <source>
        <dbReference type="EMBL" id="ROR92735.1"/>
    </source>
</evidence>
<feature type="domain" description="Mycothiol-dependent maleylpyruvate isomerase metal-binding" evidence="2">
    <location>
        <begin position="20"/>
        <end position="160"/>
    </location>
</feature>
<dbReference type="NCBIfam" id="TIGR03083">
    <property type="entry name" value="maleylpyruvate isomerase family mycothiol-dependent enzyme"/>
    <property type="match status" value="1"/>
</dbReference>
<evidence type="ECO:0000313" key="4">
    <source>
        <dbReference type="Proteomes" id="UP000281738"/>
    </source>
</evidence>
<proteinExistence type="predicted"/>
<keyword evidence="4" id="KW-1185">Reference proteome</keyword>
<dbReference type="InterPro" id="IPR017517">
    <property type="entry name" value="Maleyloyr_isom"/>
</dbReference>
<dbReference type="EMBL" id="RKHO01000001">
    <property type="protein sequence ID" value="ROR92735.1"/>
    <property type="molecule type" value="Genomic_DNA"/>
</dbReference>
<accession>A0A3N2CYX7</accession>
<reference evidence="3 4" key="1">
    <citation type="submission" date="2018-11" db="EMBL/GenBank/DDBJ databases">
        <title>Sequencing the genomes of 1000 actinobacteria strains.</title>
        <authorList>
            <person name="Klenk H.-P."/>
        </authorList>
    </citation>
    <scope>NUCLEOTIDE SEQUENCE [LARGE SCALE GENOMIC DNA]</scope>
    <source>
        <strain evidence="3 4">DSM 12652</strain>
    </source>
</reference>
<feature type="compositionally biased region" description="Low complexity" evidence="1">
    <location>
        <begin position="121"/>
        <end position="135"/>
    </location>
</feature>
<dbReference type="SUPFAM" id="SSF55718">
    <property type="entry name" value="SCP-like"/>
    <property type="match status" value="1"/>
</dbReference>
<dbReference type="InterPro" id="IPR036527">
    <property type="entry name" value="SCP2_sterol-bd_dom_sf"/>
</dbReference>
<organism evidence="3 4">
    <name type="scientific">Nocardioides aurantiacus</name>
    <dbReference type="NCBI Taxonomy" id="86796"/>
    <lineage>
        <taxon>Bacteria</taxon>
        <taxon>Bacillati</taxon>
        <taxon>Actinomycetota</taxon>
        <taxon>Actinomycetes</taxon>
        <taxon>Propionibacteriales</taxon>
        <taxon>Nocardioidaceae</taxon>
        <taxon>Nocardioides</taxon>
    </lineage>
</organism>
<dbReference type="AlphaFoldDB" id="A0A3N2CYX7"/>
<dbReference type="InterPro" id="IPR034660">
    <property type="entry name" value="DinB/YfiT-like"/>
</dbReference>
<protein>
    <submittedName>
        <fullName evidence="3">Uncharacterized protein (TIGR03083 family)</fullName>
    </submittedName>
</protein>
<sequence>MSSHPPAVPDPALWRLVETWERACADFLVLVRGLTEAEGRLPTDLPGWDVHANVAHTTHLEAVLAGAPEDTVEVPDAAHLTSPTSRYTEQGVLARRGRTLAELADELEQAVATRLAALRADPPTDAAAPAPRTPADQGWPTGLLLRNRPFDVWLHEQDVRRAVGRPGGYDSPAAAHTLDVLGSGLPMVVGKRVAPSPGSTVRVVVPDADRSWTLVVGEDGRAVPGTDADPATTTVTLSAEDLVVLGAGRRGPERVQARLEGDVATGERLLASLAVTP</sequence>
<gene>
    <name evidence="3" type="ORF">EDD33_3634</name>
</gene>
<dbReference type="Gene3D" id="1.20.120.450">
    <property type="entry name" value="dinb family like domain"/>
    <property type="match status" value="1"/>
</dbReference>
<name>A0A3N2CYX7_9ACTN</name>
<dbReference type="OrthoDB" id="154293at2"/>
<dbReference type="InterPro" id="IPR024344">
    <property type="entry name" value="MDMPI_metal-binding"/>
</dbReference>
<dbReference type="Pfam" id="PF11716">
    <property type="entry name" value="MDMPI_N"/>
    <property type="match status" value="1"/>
</dbReference>
<feature type="region of interest" description="Disordered" evidence="1">
    <location>
        <begin position="121"/>
        <end position="141"/>
    </location>
</feature>
<dbReference type="Proteomes" id="UP000281738">
    <property type="component" value="Unassembled WGS sequence"/>
</dbReference>
<dbReference type="RefSeq" id="WP_123392398.1">
    <property type="nucleotide sequence ID" value="NZ_RKHO01000001.1"/>
</dbReference>
<dbReference type="GO" id="GO:0046872">
    <property type="term" value="F:metal ion binding"/>
    <property type="evidence" value="ECO:0007669"/>
    <property type="project" value="InterPro"/>
</dbReference>
<evidence type="ECO:0000256" key="1">
    <source>
        <dbReference type="SAM" id="MobiDB-lite"/>
    </source>
</evidence>